<feature type="binding site" evidence="9">
    <location>
        <position position="83"/>
    </location>
    <ligand>
        <name>Zn(2+)</name>
        <dbReference type="ChEBI" id="CHEBI:29105"/>
        <note>catalytic</note>
    </ligand>
</feature>
<name>A0ABW3GE11_9PROT</name>
<evidence type="ECO:0000259" key="10">
    <source>
        <dbReference type="Pfam" id="PF00925"/>
    </source>
</evidence>
<evidence type="ECO:0000256" key="5">
    <source>
        <dbReference type="ARBA" id="ARBA00022801"/>
    </source>
</evidence>
<dbReference type="PANTHER" id="PTHR21327:SF18">
    <property type="entry name" value="3,4-DIHYDROXY-2-BUTANONE 4-PHOSPHATE SYNTHASE"/>
    <property type="match status" value="1"/>
</dbReference>
<dbReference type="SUPFAM" id="SSF142695">
    <property type="entry name" value="RibA-like"/>
    <property type="match status" value="1"/>
</dbReference>
<evidence type="ECO:0000256" key="6">
    <source>
        <dbReference type="ARBA" id="ARBA00022833"/>
    </source>
</evidence>
<keyword evidence="3 9" id="KW-0479">Metal-binding</keyword>
<feature type="binding site" evidence="9">
    <location>
        <begin position="65"/>
        <end position="69"/>
    </location>
    <ligand>
        <name>GTP</name>
        <dbReference type="ChEBI" id="CHEBI:37565"/>
    </ligand>
</feature>
<dbReference type="InterPro" id="IPR036144">
    <property type="entry name" value="RibA-like_sf"/>
</dbReference>
<keyword evidence="7 9" id="KW-0342">GTP-binding</keyword>
<feature type="binding site" evidence="9">
    <location>
        <position position="131"/>
    </location>
    <ligand>
        <name>GTP</name>
        <dbReference type="ChEBI" id="CHEBI:37565"/>
    </ligand>
</feature>
<comment type="pathway">
    <text evidence="1 9">Cofactor biosynthesis; riboflavin biosynthesis; 5-amino-6-(D-ribitylamino)uracil from GTP: step 1/4.</text>
</comment>
<evidence type="ECO:0000313" key="12">
    <source>
        <dbReference type="Proteomes" id="UP001597106"/>
    </source>
</evidence>
<dbReference type="PANTHER" id="PTHR21327">
    <property type="entry name" value="GTP CYCLOHYDROLASE II-RELATED"/>
    <property type="match status" value="1"/>
</dbReference>
<comment type="function">
    <text evidence="9">Catalyzes the conversion of GTP to 2,5-diamino-6-ribosylamino-4(3H)-pyrimidinone 5'-phosphate (DARP), formate and pyrophosphate.</text>
</comment>
<dbReference type="EMBL" id="JBHTJW010000002">
    <property type="protein sequence ID" value="MFD0928682.1"/>
    <property type="molecule type" value="Genomic_DNA"/>
</dbReference>
<comment type="caution">
    <text evidence="11">The sequence shown here is derived from an EMBL/GenBank/DDBJ whole genome shotgun (WGS) entry which is preliminary data.</text>
</comment>
<feature type="active site" description="Proton acceptor" evidence="9">
    <location>
        <position position="143"/>
    </location>
</feature>
<keyword evidence="2 9" id="KW-0686">Riboflavin biosynthesis</keyword>
<organism evidence="11 12">
    <name type="scientific">Methylophilus glucosoxydans</name>
    <dbReference type="NCBI Taxonomy" id="752553"/>
    <lineage>
        <taxon>Bacteria</taxon>
        <taxon>Pseudomonadati</taxon>
        <taxon>Pseudomonadota</taxon>
        <taxon>Betaproteobacteria</taxon>
        <taxon>Nitrosomonadales</taxon>
        <taxon>Methylophilaceae</taxon>
        <taxon>Methylophilus</taxon>
    </lineage>
</organism>
<dbReference type="Pfam" id="PF00925">
    <property type="entry name" value="GTP_cyclohydro2"/>
    <property type="match status" value="1"/>
</dbReference>
<dbReference type="NCBIfam" id="NF001591">
    <property type="entry name" value="PRK00393.1"/>
    <property type="match status" value="1"/>
</dbReference>
<gene>
    <name evidence="9 11" type="primary">ribA</name>
    <name evidence="11" type="ORF">ACFQ1T_02705</name>
</gene>
<feature type="binding site" evidence="9">
    <location>
        <position position="81"/>
    </location>
    <ligand>
        <name>Zn(2+)</name>
        <dbReference type="ChEBI" id="CHEBI:29105"/>
        <note>catalytic</note>
    </ligand>
</feature>
<comment type="catalytic activity">
    <reaction evidence="8 9">
        <text>GTP + 4 H2O = 2,5-diamino-6-hydroxy-4-(5-phosphoribosylamino)-pyrimidine + formate + 2 phosphate + 3 H(+)</text>
        <dbReference type="Rhea" id="RHEA:23704"/>
        <dbReference type="ChEBI" id="CHEBI:15377"/>
        <dbReference type="ChEBI" id="CHEBI:15378"/>
        <dbReference type="ChEBI" id="CHEBI:15740"/>
        <dbReference type="ChEBI" id="CHEBI:37565"/>
        <dbReference type="ChEBI" id="CHEBI:43474"/>
        <dbReference type="ChEBI" id="CHEBI:58614"/>
        <dbReference type="EC" id="3.5.4.25"/>
    </reaction>
</comment>
<accession>A0ABW3GE11</accession>
<keyword evidence="4 9" id="KW-0547">Nucleotide-binding</keyword>
<proteinExistence type="inferred from homology"/>
<feature type="binding site" evidence="9">
    <location>
        <position position="70"/>
    </location>
    <ligand>
        <name>Zn(2+)</name>
        <dbReference type="ChEBI" id="CHEBI:29105"/>
        <note>catalytic</note>
    </ligand>
</feature>
<dbReference type="InterPro" id="IPR000926">
    <property type="entry name" value="RibA"/>
</dbReference>
<dbReference type="GO" id="GO:0003935">
    <property type="term" value="F:GTP cyclohydrolase II activity"/>
    <property type="evidence" value="ECO:0007669"/>
    <property type="project" value="UniProtKB-EC"/>
</dbReference>
<keyword evidence="5 9" id="KW-0378">Hydrolase</keyword>
<dbReference type="Proteomes" id="UP001597106">
    <property type="component" value="Unassembled WGS sequence"/>
</dbReference>
<evidence type="ECO:0000256" key="7">
    <source>
        <dbReference type="ARBA" id="ARBA00023134"/>
    </source>
</evidence>
<dbReference type="CDD" id="cd00641">
    <property type="entry name" value="GTP_cyclohydro2"/>
    <property type="match status" value="1"/>
</dbReference>
<feature type="binding site" evidence="9">
    <location>
        <begin position="109"/>
        <end position="111"/>
    </location>
    <ligand>
        <name>GTP</name>
        <dbReference type="ChEBI" id="CHEBI:37565"/>
    </ligand>
</feature>
<evidence type="ECO:0000256" key="4">
    <source>
        <dbReference type="ARBA" id="ARBA00022741"/>
    </source>
</evidence>
<evidence type="ECO:0000256" key="3">
    <source>
        <dbReference type="ARBA" id="ARBA00022723"/>
    </source>
</evidence>
<keyword evidence="12" id="KW-1185">Reference proteome</keyword>
<keyword evidence="6 9" id="KW-0862">Zinc</keyword>
<evidence type="ECO:0000256" key="8">
    <source>
        <dbReference type="ARBA" id="ARBA00049295"/>
    </source>
</evidence>
<feature type="binding site" evidence="9">
    <location>
        <position position="166"/>
    </location>
    <ligand>
        <name>GTP</name>
        <dbReference type="ChEBI" id="CHEBI:37565"/>
    </ligand>
</feature>
<dbReference type="NCBIfam" id="TIGR00505">
    <property type="entry name" value="ribA"/>
    <property type="match status" value="1"/>
</dbReference>
<protein>
    <recommendedName>
        <fullName evidence="9">GTP cyclohydrolase-2</fullName>
        <ecNumber evidence="9">3.5.4.25</ecNumber>
    </recommendedName>
    <alternativeName>
        <fullName evidence="9">GTP cyclohydrolase II</fullName>
    </alternativeName>
</protein>
<reference evidence="12" key="1">
    <citation type="journal article" date="2019" name="Int. J. Syst. Evol. Microbiol.">
        <title>The Global Catalogue of Microorganisms (GCM) 10K type strain sequencing project: providing services to taxonomists for standard genome sequencing and annotation.</title>
        <authorList>
            <consortium name="The Broad Institute Genomics Platform"/>
            <consortium name="The Broad Institute Genome Sequencing Center for Infectious Disease"/>
            <person name="Wu L."/>
            <person name="Ma J."/>
        </authorList>
    </citation>
    <scope>NUCLEOTIDE SEQUENCE [LARGE SCALE GENOMIC DNA]</scope>
    <source>
        <strain evidence="12">CCUG 59685</strain>
    </source>
</reference>
<sequence>MRLNKLASVQTAAIESGSLRWKASAHLPTEYGQYRLHAFVDMHSGQEQIALVLGEVSGQARVLTRVHSECLTGDVFGSQRCDCGEQFKRSQQLIQARGNGIILYLRGHEGRGIGISNKVQAYDLQDTGLDTVAANLALGLPVDQRAYDDAASMLQHFEVKSIELLSNNPDKSRALTRLGIMVEAVTPLEIASNPANADYLATKKHRLGHHLSLVP</sequence>
<evidence type="ECO:0000256" key="1">
    <source>
        <dbReference type="ARBA" id="ARBA00004853"/>
    </source>
</evidence>
<feature type="domain" description="GTP cyclohydrolase II" evidence="10">
    <location>
        <begin position="23"/>
        <end position="184"/>
    </location>
</feature>
<evidence type="ECO:0000256" key="9">
    <source>
        <dbReference type="HAMAP-Rule" id="MF_00179"/>
    </source>
</evidence>
<dbReference type="RefSeq" id="WP_379073808.1">
    <property type="nucleotide sequence ID" value="NZ_JBHTJW010000002.1"/>
</dbReference>
<dbReference type="EC" id="3.5.4.25" evidence="9"/>
<dbReference type="Gene3D" id="3.40.50.10990">
    <property type="entry name" value="GTP cyclohydrolase II"/>
    <property type="match status" value="1"/>
</dbReference>
<comment type="similarity">
    <text evidence="9">Belongs to the GTP cyclohydrolase II family.</text>
</comment>
<feature type="active site" description="Nucleophile" evidence="9">
    <location>
        <position position="145"/>
    </location>
</feature>
<comment type="cofactor">
    <cofactor evidence="9">
        <name>Zn(2+)</name>
        <dbReference type="ChEBI" id="CHEBI:29105"/>
    </cofactor>
    <text evidence="9">Binds 1 zinc ion per subunit.</text>
</comment>
<dbReference type="InterPro" id="IPR032677">
    <property type="entry name" value="GTP_cyclohydro_II"/>
</dbReference>
<feature type="binding site" evidence="9">
    <location>
        <position position="171"/>
    </location>
    <ligand>
        <name>GTP</name>
        <dbReference type="ChEBI" id="CHEBI:37565"/>
    </ligand>
</feature>
<feature type="binding site" evidence="9">
    <location>
        <position position="86"/>
    </location>
    <ligand>
        <name>GTP</name>
        <dbReference type="ChEBI" id="CHEBI:37565"/>
    </ligand>
</feature>
<evidence type="ECO:0000313" key="11">
    <source>
        <dbReference type="EMBL" id="MFD0928682.1"/>
    </source>
</evidence>
<dbReference type="HAMAP" id="MF_00179">
    <property type="entry name" value="RibA"/>
    <property type="match status" value="1"/>
</dbReference>
<evidence type="ECO:0000256" key="2">
    <source>
        <dbReference type="ARBA" id="ARBA00022619"/>
    </source>
</evidence>